<proteinExistence type="inferred from homology"/>
<accession>A0A8S1BGQ5</accession>
<evidence type="ECO:0000256" key="2">
    <source>
        <dbReference type="SAM" id="MobiDB-lite"/>
    </source>
</evidence>
<protein>
    <submittedName>
        <fullName evidence="3">Uncharacterized protein</fullName>
    </submittedName>
</protein>
<organism evidence="3 4">
    <name type="scientific">Arctia plantaginis</name>
    <name type="common">Wood tiger moth</name>
    <name type="synonym">Phalaena plantaginis</name>
    <dbReference type="NCBI Taxonomy" id="874455"/>
    <lineage>
        <taxon>Eukaryota</taxon>
        <taxon>Metazoa</taxon>
        <taxon>Ecdysozoa</taxon>
        <taxon>Arthropoda</taxon>
        <taxon>Hexapoda</taxon>
        <taxon>Insecta</taxon>
        <taxon>Pterygota</taxon>
        <taxon>Neoptera</taxon>
        <taxon>Endopterygota</taxon>
        <taxon>Lepidoptera</taxon>
        <taxon>Glossata</taxon>
        <taxon>Ditrysia</taxon>
        <taxon>Noctuoidea</taxon>
        <taxon>Erebidae</taxon>
        <taxon>Arctiinae</taxon>
        <taxon>Arctia</taxon>
    </lineage>
</organism>
<feature type="region of interest" description="Disordered" evidence="2">
    <location>
        <begin position="172"/>
        <end position="212"/>
    </location>
</feature>
<dbReference type="GO" id="GO:0097484">
    <property type="term" value="P:dendrite extension"/>
    <property type="evidence" value="ECO:0007669"/>
    <property type="project" value="TreeGrafter"/>
</dbReference>
<dbReference type="Proteomes" id="UP000494256">
    <property type="component" value="Unassembled WGS sequence"/>
</dbReference>
<evidence type="ECO:0000313" key="3">
    <source>
        <dbReference type="EMBL" id="CAB3258155.1"/>
    </source>
</evidence>
<dbReference type="AlphaFoldDB" id="A0A8S1BGQ5"/>
<dbReference type="GO" id="GO:0003723">
    <property type="term" value="F:RNA binding"/>
    <property type="evidence" value="ECO:0007669"/>
    <property type="project" value="TreeGrafter"/>
</dbReference>
<evidence type="ECO:0000256" key="1">
    <source>
        <dbReference type="ARBA" id="ARBA00034118"/>
    </source>
</evidence>
<evidence type="ECO:0000313" key="4">
    <source>
        <dbReference type="Proteomes" id="UP000494256"/>
    </source>
</evidence>
<name>A0A8S1BGQ5_ARCPL</name>
<dbReference type="Pfam" id="PF10169">
    <property type="entry name" value="LLPH"/>
    <property type="match status" value="1"/>
</dbReference>
<comment type="similarity">
    <text evidence="1">Belongs to the learning-associated protein family.</text>
</comment>
<gene>
    <name evidence="3" type="ORF">APLA_LOCUS16131</name>
</gene>
<comment type="caution">
    <text evidence="3">The sequence shown here is derived from an EMBL/GenBank/DDBJ whole genome shotgun (WGS) entry which is preliminary data.</text>
</comment>
<dbReference type="EMBL" id="CADEBD010000620">
    <property type="protein sequence ID" value="CAB3258155.1"/>
    <property type="molecule type" value="Genomic_DNA"/>
</dbReference>
<dbReference type="PANTHER" id="PTHR34253:SF1">
    <property type="entry name" value="PROTEIN LLP HOMOLOG"/>
    <property type="match status" value="1"/>
</dbReference>
<reference evidence="3 4" key="1">
    <citation type="submission" date="2020-04" db="EMBL/GenBank/DDBJ databases">
        <authorList>
            <person name="Wallbank WR R."/>
            <person name="Pardo Diaz C."/>
            <person name="Kozak K."/>
            <person name="Martin S."/>
            <person name="Jiggins C."/>
            <person name="Moest M."/>
            <person name="Warren A I."/>
            <person name="Byers J.R.P. K."/>
            <person name="Montejo-Kovacevich G."/>
            <person name="Yen C E."/>
        </authorList>
    </citation>
    <scope>NUCLEOTIDE SEQUENCE [LARGE SCALE GENOMIC DNA]</scope>
</reference>
<sequence>MAKSLRSRWKRKCRAIKRERYAVKELARLKKMLGIKNEESGEKSTTEEVMDSDQVIFLDAGEIKKQKEAKKTVVEEEDVEMSSDDEKVTVDTDDGKKRVYSTKTLKDQNGQYPVWLHKRKIAKMTTTVVLSTVVSISLETRQEKSRNSFVPSQQISIYKYPYLKSEDEHLSETLPKNGTSSLKDDLKYGTRNQSNKEDSSKRYPIQRHTLQPHMLQSNNQFLSEKEDVLERDNKIVTKKRATRIMQRKPRGYKSTRLINEKRTKYKKGKDMENIDKDRVNHKQKNIIRQSKTQTKNKNYEIGAIGLYINTSHQVLYNDTHYSPYFDQLLGNYDINSLWSNQKIAKKFDESFKLPPSSLNRQILKPLSRNGNKNMLHTKVNQAPLALAFHGFTTQTDLFFKDTKKKKGEKLNQFVHLNKTPRQNNVLPKLGYELDSNLRLVISNIMSYMGYRNAEEETYSKNKEFGRHSYLPHGLMDWMGELRNKSKTKIKTIIEEDVVNNIKKIFSVKQQIDRFVNKTKEKVNQEIKEILEQEQPVIVANVSQSNTSKNASVRNKDFDLWHPWIHRVEDDVKVNSFIKEISNRNLRLFMSVGRKTKNKRWKKKLEDLAEMYKDKFNDFIIETSQHNIKSRRGTERVILNSVDVSNSIVKRLVNFVTDEVDKKGSLSNNSEVLRLIDKELKKETKTELKRACSKLNICRSSNGMSTFLADMTTKIVGLEKAKFNESFNNLVQAIKKENYDEILDVHTDKGIQETMRHYERLPLLFQMAAMSAIKNMLTSVNKPFVMYDDIIVYQLDKTMAFFEIVKILDEKVPNSVDNINTWNNITSQDITNPDTMTEFVSHMKKVITELDDNTRNDILKQCKIIYP</sequence>
<dbReference type="GO" id="GO:0005730">
    <property type="term" value="C:nucleolus"/>
    <property type="evidence" value="ECO:0007669"/>
    <property type="project" value="TreeGrafter"/>
</dbReference>
<dbReference type="InterPro" id="IPR018784">
    <property type="entry name" value="LLPH-like"/>
</dbReference>
<dbReference type="OrthoDB" id="429145at2759"/>
<feature type="compositionally biased region" description="Basic and acidic residues" evidence="2">
    <location>
        <begin position="182"/>
        <end position="201"/>
    </location>
</feature>
<dbReference type="GO" id="GO:0001099">
    <property type="term" value="F:basal RNA polymerase II transcription machinery binding"/>
    <property type="evidence" value="ECO:0007669"/>
    <property type="project" value="TreeGrafter"/>
</dbReference>
<dbReference type="PANTHER" id="PTHR34253">
    <property type="entry name" value="PROTEIN LLP HOMOLOG"/>
    <property type="match status" value="1"/>
</dbReference>